<proteinExistence type="inferred from homology"/>
<dbReference type="HOGENOM" id="CLU_053320_0_1_10"/>
<evidence type="ECO:0000313" key="6">
    <source>
        <dbReference type="Proteomes" id="UP000005113"/>
    </source>
</evidence>
<dbReference type="GO" id="GO:0051082">
    <property type="term" value="F:unfolded protein binding"/>
    <property type="evidence" value="ECO:0007669"/>
    <property type="project" value="InterPro"/>
</dbReference>
<comment type="similarity">
    <text evidence="1">Belongs to the Skp family.</text>
</comment>
<dbReference type="RefSeq" id="WP_002660167.1">
    <property type="nucleotide sequence ID" value="NZ_JH719942.1"/>
</dbReference>
<dbReference type="EMBL" id="JH719942">
    <property type="protein sequence ID" value="EJF54434.1"/>
    <property type="molecule type" value="Genomic_DNA"/>
</dbReference>
<evidence type="ECO:0000256" key="4">
    <source>
        <dbReference type="SAM" id="SignalP"/>
    </source>
</evidence>
<protein>
    <submittedName>
        <fullName evidence="5">Outer membrane protein</fullName>
    </submittedName>
</protein>
<gene>
    <name evidence="5" type="ORF">SapgrDRAFT_2779</name>
</gene>
<dbReference type="PANTHER" id="PTHR35089:SF1">
    <property type="entry name" value="CHAPERONE PROTEIN SKP"/>
    <property type="match status" value="1"/>
</dbReference>
<dbReference type="GO" id="GO:0050821">
    <property type="term" value="P:protein stabilization"/>
    <property type="evidence" value="ECO:0007669"/>
    <property type="project" value="TreeGrafter"/>
</dbReference>
<feature type="coiled-coil region" evidence="3">
    <location>
        <begin position="49"/>
        <end position="102"/>
    </location>
</feature>
<dbReference type="Gene3D" id="3.30.910.20">
    <property type="entry name" value="Skp domain"/>
    <property type="match status" value="1"/>
</dbReference>
<dbReference type="GO" id="GO:0005829">
    <property type="term" value="C:cytosol"/>
    <property type="evidence" value="ECO:0007669"/>
    <property type="project" value="TreeGrafter"/>
</dbReference>
<feature type="chain" id="PRO_5003737499" evidence="4">
    <location>
        <begin position="21"/>
        <end position="169"/>
    </location>
</feature>
<dbReference type="Proteomes" id="UP000005113">
    <property type="component" value="Unassembled WGS sequence"/>
</dbReference>
<dbReference type="Pfam" id="PF03938">
    <property type="entry name" value="OmpH"/>
    <property type="match status" value="1"/>
</dbReference>
<evidence type="ECO:0000256" key="1">
    <source>
        <dbReference type="ARBA" id="ARBA00009091"/>
    </source>
</evidence>
<keyword evidence="2 4" id="KW-0732">Signal</keyword>
<sequence length="169" mass="19775">MKNLLLSLTLLLSSMSFSFAQRAAYVDMTQIMDAVPEYKTAQAELDQLAERWRQEIAKEYEQIEQLYREYQAREVLMSDEMKTQKQNEIIEKEKAVRALQDQRFGAEGELFSKRQSLVKPIQEKVYKTIELLAKERNYDFIFTAPDGSQMIYAKADKDLTAEVVKRLSK</sequence>
<dbReference type="AlphaFoldDB" id="J0P3M5"/>
<name>J0P3M5_9BACT</name>
<keyword evidence="3" id="KW-0175">Coiled coil</keyword>
<dbReference type="OrthoDB" id="9788552at2"/>
<reference evidence="6" key="1">
    <citation type="journal article" date="2012" name="Stand. Genomic Sci.">
        <title>Permanent draft genome sequence of the gliding predator Saprospira grandis strain Sa g1 (= HR1).</title>
        <authorList>
            <person name="Mavromatis K."/>
            <person name="Chertkov O."/>
            <person name="Lapidus A."/>
            <person name="Nolan M."/>
            <person name="Lucas S."/>
            <person name="Tice H."/>
            <person name="Del Rio T.G."/>
            <person name="Cheng J.F."/>
            <person name="Han C."/>
            <person name="Tapia R."/>
            <person name="Bruce D."/>
            <person name="Goodwin L.A."/>
            <person name="Pitluck S."/>
            <person name="Huntemann M."/>
            <person name="Liolios K."/>
            <person name="Pagani I."/>
            <person name="Ivanova N."/>
            <person name="Mikhailova N."/>
            <person name="Pati A."/>
            <person name="Chen A."/>
            <person name="Palaniappan K."/>
            <person name="Land M."/>
            <person name="Brambilla E.M."/>
            <person name="Rohde M."/>
            <person name="Spring S."/>
            <person name="Goker M."/>
            <person name="Detter J.C."/>
            <person name="Bristow J."/>
            <person name="Eisen J.A."/>
            <person name="Markowitz V."/>
            <person name="Hugenholtz P."/>
            <person name="Kyrpides N.C."/>
            <person name="Klenk H.P."/>
            <person name="Woyke T."/>
        </authorList>
    </citation>
    <scope>NUCLEOTIDE SEQUENCE [LARGE SCALE GENOMIC DNA]</scope>
    <source>
        <strain evidence="6">DSM 2844</strain>
    </source>
</reference>
<dbReference type="InterPro" id="IPR005632">
    <property type="entry name" value="Chaperone_Skp"/>
</dbReference>
<organism evidence="5 6">
    <name type="scientific">Saprospira grandis DSM 2844</name>
    <dbReference type="NCBI Taxonomy" id="694433"/>
    <lineage>
        <taxon>Bacteria</taxon>
        <taxon>Pseudomonadati</taxon>
        <taxon>Bacteroidota</taxon>
        <taxon>Saprospiria</taxon>
        <taxon>Saprospirales</taxon>
        <taxon>Saprospiraceae</taxon>
        <taxon>Saprospira</taxon>
    </lineage>
</organism>
<evidence type="ECO:0000256" key="2">
    <source>
        <dbReference type="ARBA" id="ARBA00022729"/>
    </source>
</evidence>
<dbReference type="SMART" id="SM00935">
    <property type="entry name" value="OmpH"/>
    <property type="match status" value="1"/>
</dbReference>
<dbReference type="InterPro" id="IPR024930">
    <property type="entry name" value="Skp_dom_sf"/>
</dbReference>
<accession>J0P3M5</accession>
<evidence type="ECO:0000256" key="3">
    <source>
        <dbReference type="SAM" id="Coils"/>
    </source>
</evidence>
<dbReference type="PANTHER" id="PTHR35089">
    <property type="entry name" value="CHAPERONE PROTEIN SKP"/>
    <property type="match status" value="1"/>
</dbReference>
<evidence type="ECO:0000313" key="5">
    <source>
        <dbReference type="EMBL" id="EJF54434.1"/>
    </source>
</evidence>
<dbReference type="SUPFAM" id="SSF111384">
    <property type="entry name" value="OmpH-like"/>
    <property type="match status" value="1"/>
</dbReference>
<feature type="signal peptide" evidence="4">
    <location>
        <begin position="1"/>
        <end position="20"/>
    </location>
</feature>